<evidence type="ECO:0000313" key="3">
    <source>
        <dbReference type="Proteomes" id="UP000198701"/>
    </source>
</evidence>
<keyword evidence="1" id="KW-0812">Transmembrane</keyword>
<feature type="transmembrane region" description="Helical" evidence="1">
    <location>
        <begin position="88"/>
        <end position="109"/>
    </location>
</feature>
<dbReference type="InterPro" id="IPR049713">
    <property type="entry name" value="Pr6Pr-like"/>
</dbReference>
<feature type="transmembrane region" description="Helical" evidence="1">
    <location>
        <begin position="152"/>
        <end position="172"/>
    </location>
</feature>
<dbReference type="STRING" id="386301.SAMN05216282_101178"/>
<feature type="transmembrane region" description="Helical" evidence="1">
    <location>
        <begin position="121"/>
        <end position="140"/>
    </location>
</feature>
<dbReference type="NCBIfam" id="NF038065">
    <property type="entry name" value="Pr6Pr"/>
    <property type="match status" value="1"/>
</dbReference>
<dbReference type="EMBL" id="FNFU01000001">
    <property type="protein sequence ID" value="SDJ88673.1"/>
    <property type="molecule type" value="Genomic_DNA"/>
</dbReference>
<evidence type="ECO:0000313" key="2">
    <source>
        <dbReference type="EMBL" id="SDJ88673.1"/>
    </source>
</evidence>
<sequence>MPLRTFGPRRTRVEVRKIFGVARILLALILITALVGDFDYVLGFATFVTSNFFSYFTVQSAIAGVVLFFTAARIAFRRPVDPPWLDILRVLVTSYMVVSGIVFLSIVIQSSTRDYTIEVPWSSQLLHFWIPTFALLDWMLDFGKARLTWKPLAWIVVYPLLWGVFTLVRGAGVGWYPYFFLDPVQVSGPLETVLYCALAVALMTGVAAGLIALTKLRWAPRWMSPTG</sequence>
<name>A0A1G8XDV9_9MICO</name>
<feature type="transmembrane region" description="Helical" evidence="1">
    <location>
        <begin position="21"/>
        <end position="47"/>
    </location>
</feature>
<organism evidence="2 3">
    <name type="scientific">Cryobacterium psychrotolerans</name>
    <dbReference type="NCBI Taxonomy" id="386301"/>
    <lineage>
        <taxon>Bacteria</taxon>
        <taxon>Bacillati</taxon>
        <taxon>Actinomycetota</taxon>
        <taxon>Actinomycetes</taxon>
        <taxon>Micrococcales</taxon>
        <taxon>Microbacteriaceae</taxon>
        <taxon>Cryobacterium</taxon>
    </lineage>
</organism>
<gene>
    <name evidence="2" type="ORF">SAMN05216282_101178</name>
</gene>
<proteinExistence type="predicted"/>
<keyword evidence="1" id="KW-1133">Transmembrane helix</keyword>
<evidence type="ECO:0000256" key="1">
    <source>
        <dbReference type="SAM" id="Phobius"/>
    </source>
</evidence>
<feature type="transmembrane region" description="Helical" evidence="1">
    <location>
        <begin position="192"/>
        <end position="213"/>
    </location>
</feature>
<keyword evidence="1" id="KW-0472">Membrane</keyword>
<feature type="transmembrane region" description="Helical" evidence="1">
    <location>
        <begin position="53"/>
        <end position="76"/>
    </location>
</feature>
<dbReference type="AlphaFoldDB" id="A0A1G8XDV9"/>
<evidence type="ECO:0008006" key="4">
    <source>
        <dbReference type="Google" id="ProtNLM"/>
    </source>
</evidence>
<accession>A0A1G8XDV9</accession>
<protein>
    <recommendedName>
        <fullName evidence="4">FAR-17a/AIG1-like protein</fullName>
    </recommendedName>
</protein>
<reference evidence="2 3" key="1">
    <citation type="submission" date="2016-10" db="EMBL/GenBank/DDBJ databases">
        <authorList>
            <person name="de Groot N.N."/>
        </authorList>
    </citation>
    <scope>NUCLEOTIDE SEQUENCE [LARGE SCALE GENOMIC DNA]</scope>
    <source>
        <strain evidence="2 3">CGMCC 1.5382</strain>
    </source>
</reference>
<keyword evidence="3" id="KW-1185">Reference proteome</keyword>
<dbReference type="Proteomes" id="UP000198701">
    <property type="component" value="Unassembled WGS sequence"/>
</dbReference>
<dbReference type="RefSeq" id="WP_092321197.1">
    <property type="nucleotide sequence ID" value="NZ_FNFU01000001.1"/>
</dbReference>
<dbReference type="OrthoDB" id="9809977at2"/>